<feature type="transmembrane region" description="Helical" evidence="8">
    <location>
        <begin position="408"/>
        <end position="429"/>
    </location>
</feature>
<feature type="transmembrane region" description="Helical" evidence="8">
    <location>
        <begin position="204"/>
        <end position="224"/>
    </location>
</feature>
<evidence type="ECO:0000313" key="10">
    <source>
        <dbReference type="EMBL" id="ACX96614.1"/>
    </source>
</evidence>
<dbReference type="InterPro" id="IPR052175">
    <property type="entry name" value="ComplexI-like_HydComp"/>
</dbReference>
<keyword evidence="3 7" id="KW-0812">Transmembrane</keyword>
<protein>
    <submittedName>
        <fullName evidence="10">NADH/Ubiquinone/plastoquinone (Complex I)</fullName>
    </submittedName>
</protein>
<evidence type="ECO:0000256" key="3">
    <source>
        <dbReference type="ARBA" id="ARBA00022692"/>
    </source>
</evidence>
<gene>
    <name evidence="10" type="ordered locus">Hneap_1791</name>
</gene>
<evidence type="ECO:0000256" key="4">
    <source>
        <dbReference type="ARBA" id="ARBA00022989"/>
    </source>
</evidence>
<evidence type="ECO:0000256" key="1">
    <source>
        <dbReference type="ARBA" id="ARBA00004651"/>
    </source>
</evidence>
<dbReference type="HOGENOM" id="CLU_007100_10_1_6"/>
<keyword evidence="11" id="KW-1185">Reference proteome</keyword>
<feature type="transmembrane region" description="Helical" evidence="8">
    <location>
        <begin position="127"/>
        <end position="146"/>
    </location>
</feature>
<evidence type="ECO:0000256" key="5">
    <source>
        <dbReference type="ARBA" id="ARBA00023002"/>
    </source>
</evidence>
<dbReference type="EMBL" id="CP001801">
    <property type="protein sequence ID" value="ACX96614.1"/>
    <property type="molecule type" value="Genomic_DNA"/>
</dbReference>
<feature type="transmembrane region" description="Helical" evidence="8">
    <location>
        <begin position="449"/>
        <end position="470"/>
    </location>
</feature>
<dbReference type="AlphaFoldDB" id="D0L1P1"/>
<name>D0L1P1_HALNC</name>
<proteinExistence type="predicted"/>
<feature type="transmembrane region" description="Helical" evidence="8">
    <location>
        <begin position="158"/>
        <end position="184"/>
    </location>
</feature>
<dbReference type="PANTHER" id="PTHR42682:SF5">
    <property type="entry name" value="HYDROGENASE-4 COMPONENT F"/>
    <property type="match status" value="1"/>
</dbReference>
<feature type="transmembrane region" description="Helical" evidence="8">
    <location>
        <begin position="313"/>
        <end position="334"/>
    </location>
</feature>
<feature type="transmembrane region" description="Helical" evidence="8">
    <location>
        <begin position="102"/>
        <end position="121"/>
    </location>
</feature>
<sequence>MMIFNALFAIWAVVGFAVIFCWLVPSARWAERVNLAAAVISFLLVIYLLWATPVKGVTSVNNYLLLDGFGVWVLFCLAIVYLLASVYAIGYMRWMHDEAKRLHRFYSLFAAFALTMFLAPVQNNPGLYWIAIDLTTIVSAFLVGFQRAPQSIEAAWKYIVIVSAGLGLALLGTVLFYWGGTFVLGPVYAMTWANFAAITPKTDSVLLMLSFLLVLVGYGTKVGLAPMHTWLPDAHSEGPAPVSAMLSGALLNCAMLGIVRYLHALVGTDVAETAHTALVVFGAVSLLVAALFITRQTIIKRLAAYSSVEHMAVIALGFGFGGPLGIIGALYHMLNHSLAKSLVFFGAGNMMHAYGSKRIDAVRRVLDYYPKSGALWLAGAVAITGAPPFGLFLSELSVLRGGMAGQNAWAVWVMAVLLIVIFIGFLNHFRAMYFADRPPEHRPHLQLSAWHVAPMAVALLGVLALGLWWLPMIWQHLDAIAQHLGGPLHAAS</sequence>
<feature type="domain" description="NADH:quinone oxidoreductase/Mrp antiporter transmembrane" evidence="9">
    <location>
        <begin position="128"/>
        <end position="418"/>
    </location>
</feature>
<evidence type="ECO:0000259" key="9">
    <source>
        <dbReference type="Pfam" id="PF00361"/>
    </source>
</evidence>
<feature type="transmembrane region" description="Helical" evidence="8">
    <location>
        <begin position="244"/>
        <end position="262"/>
    </location>
</feature>
<feature type="transmembrane region" description="Helical" evidence="8">
    <location>
        <begin position="374"/>
        <end position="396"/>
    </location>
</feature>
<feature type="transmembrane region" description="Helical" evidence="8">
    <location>
        <begin position="6"/>
        <end position="24"/>
    </location>
</feature>
<feature type="transmembrane region" description="Helical" evidence="8">
    <location>
        <begin position="70"/>
        <end position="90"/>
    </location>
</feature>
<dbReference type="RefSeq" id="WP_012824647.1">
    <property type="nucleotide sequence ID" value="NC_013422.1"/>
</dbReference>
<dbReference type="GO" id="GO:0005886">
    <property type="term" value="C:plasma membrane"/>
    <property type="evidence" value="ECO:0007669"/>
    <property type="project" value="UniProtKB-SubCell"/>
</dbReference>
<feature type="transmembrane region" description="Helical" evidence="8">
    <location>
        <begin position="33"/>
        <end position="50"/>
    </location>
</feature>
<evidence type="ECO:0000256" key="2">
    <source>
        <dbReference type="ARBA" id="ARBA00022475"/>
    </source>
</evidence>
<dbReference type="Pfam" id="PF00361">
    <property type="entry name" value="Proton_antipo_M"/>
    <property type="match status" value="1"/>
</dbReference>
<keyword evidence="4 8" id="KW-1133">Transmembrane helix</keyword>
<reference evidence="10 11" key="1">
    <citation type="submission" date="2009-10" db="EMBL/GenBank/DDBJ databases">
        <title>Complete sequence of Halothiobacillus neapolitanus c2.</title>
        <authorList>
            <consortium name="US DOE Joint Genome Institute"/>
            <person name="Lucas S."/>
            <person name="Copeland A."/>
            <person name="Lapidus A."/>
            <person name="Glavina del Rio T."/>
            <person name="Tice H."/>
            <person name="Bruce D."/>
            <person name="Goodwin L."/>
            <person name="Pitluck S."/>
            <person name="Davenport K."/>
            <person name="Brettin T."/>
            <person name="Detter J.C."/>
            <person name="Han C."/>
            <person name="Tapia R."/>
            <person name="Larimer F."/>
            <person name="Land M."/>
            <person name="Hauser L."/>
            <person name="Kyrpides N."/>
            <person name="Mikhailova N."/>
            <person name="Kerfeld C."/>
            <person name="Cannon G."/>
            <person name="Heinhort S."/>
        </authorList>
    </citation>
    <scope>NUCLEOTIDE SEQUENCE [LARGE SCALE GENOMIC DNA]</scope>
    <source>
        <strain evidence="11">ATCC 23641 / c2</strain>
    </source>
</reference>
<dbReference type="KEGG" id="hna:Hneap_1791"/>
<comment type="subcellular location">
    <subcellularLocation>
        <location evidence="1">Cell membrane</location>
        <topology evidence="1">Multi-pass membrane protein</topology>
    </subcellularLocation>
    <subcellularLocation>
        <location evidence="7">Membrane</location>
        <topology evidence="7">Multi-pass membrane protein</topology>
    </subcellularLocation>
</comment>
<evidence type="ECO:0000256" key="7">
    <source>
        <dbReference type="RuleBase" id="RU000320"/>
    </source>
</evidence>
<evidence type="ECO:0000256" key="8">
    <source>
        <dbReference type="SAM" id="Phobius"/>
    </source>
</evidence>
<dbReference type="InterPro" id="IPR001750">
    <property type="entry name" value="ND/Mrp_TM"/>
</dbReference>
<dbReference type="Proteomes" id="UP000009102">
    <property type="component" value="Chromosome"/>
</dbReference>
<dbReference type="GO" id="GO:0016491">
    <property type="term" value="F:oxidoreductase activity"/>
    <property type="evidence" value="ECO:0007669"/>
    <property type="project" value="UniProtKB-KW"/>
</dbReference>
<organism evidence="10 11">
    <name type="scientific">Halothiobacillus neapolitanus (strain ATCC 23641 / DSM 15147 / CIP 104769 / NCIMB 8539 / c2)</name>
    <name type="common">Thiobacillus neapolitanus</name>
    <dbReference type="NCBI Taxonomy" id="555778"/>
    <lineage>
        <taxon>Bacteria</taxon>
        <taxon>Pseudomonadati</taxon>
        <taxon>Pseudomonadota</taxon>
        <taxon>Gammaproteobacteria</taxon>
        <taxon>Chromatiales</taxon>
        <taxon>Halothiobacillaceae</taxon>
        <taxon>Halothiobacillus</taxon>
    </lineage>
</organism>
<feature type="transmembrane region" description="Helical" evidence="8">
    <location>
        <begin position="274"/>
        <end position="293"/>
    </location>
</feature>
<dbReference type="STRING" id="555778.Hneap_1791"/>
<keyword evidence="2" id="KW-1003">Cell membrane</keyword>
<keyword evidence="6 8" id="KW-0472">Membrane</keyword>
<dbReference type="PANTHER" id="PTHR42682">
    <property type="entry name" value="HYDROGENASE-4 COMPONENT F"/>
    <property type="match status" value="1"/>
</dbReference>
<keyword evidence="5" id="KW-0560">Oxidoreductase</keyword>
<accession>D0L1P1</accession>
<evidence type="ECO:0000313" key="11">
    <source>
        <dbReference type="Proteomes" id="UP000009102"/>
    </source>
</evidence>
<evidence type="ECO:0000256" key="6">
    <source>
        <dbReference type="ARBA" id="ARBA00023136"/>
    </source>
</evidence>
<keyword evidence="10" id="KW-0830">Ubiquinone</keyword>
<dbReference type="eggNOG" id="COG0651">
    <property type="taxonomic scope" value="Bacteria"/>
</dbReference>